<organism evidence="1 2">
    <name type="scientific">Bacillus gaemokensis</name>
    <dbReference type="NCBI Taxonomy" id="574375"/>
    <lineage>
        <taxon>Bacteria</taxon>
        <taxon>Bacillati</taxon>
        <taxon>Bacillota</taxon>
        <taxon>Bacilli</taxon>
        <taxon>Bacillales</taxon>
        <taxon>Bacillaceae</taxon>
        <taxon>Bacillus</taxon>
        <taxon>Bacillus cereus group</taxon>
    </lineage>
</organism>
<dbReference type="RefSeq" id="WP_033675015.1">
    <property type="nucleotide sequence ID" value="NZ_JOTM01000011.1"/>
</dbReference>
<evidence type="ECO:0000313" key="1">
    <source>
        <dbReference type="EMBL" id="KEK23920.1"/>
    </source>
</evidence>
<name>A0A073KBK8_9BACI</name>
<evidence type="ECO:0000313" key="2">
    <source>
        <dbReference type="Proteomes" id="UP000027778"/>
    </source>
</evidence>
<dbReference type="STRING" id="574375.AZF08_19980"/>
<reference evidence="1 2" key="1">
    <citation type="submission" date="2014-06" db="EMBL/GenBank/DDBJ databases">
        <title>Draft genome sequence of Bacillus gaemokensis JCM 15801 (MCCC 1A00707).</title>
        <authorList>
            <person name="Lai Q."/>
            <person name="Liu Y."/>
            <person name="Shao Z."/>
        </authorList>
    </citation>
    <scope>NUCLEOTIDE SEQUENCE [LARGE SCALE GENOMIC DNA]</scope>
    <source>
        <strain evidence="1 2">JCM 15801</strain>
    </source>
</reference>
<dbReference type="AlphaFoldDB" id="A0A073KBK8"/>
<gene>
    <name evidence="1" type="ORF">BAGA_05710</name>
</gene>
<protein>
    <submittedName>
        <fullName evidence="1">Uncharacterized protein</fullName>
    </submittedName>
</protein>
<dbReference type="OrthoDB" id="2991109at2"/>
<comment type="caution">
    <text evidence="1">The sequence shown here is derived from an EMBL/GenBank/DDBJ whole genome shotgun (WGS) entry which is preliminary data.</text>
</comment>
<keyword evidence="2" id="KW-1185">Reference proteome</keyword>
<dbReference type="EMBL" id="JOTM01000011">
    <property type="protein sequence ID" value="KEK23920.1"/>
    <property type="molecule type" value="Genomic_DNA"/>
</dbReference>
<accession>A0A073KBK8</accession>
<dbReference type="Proteomes" id="UP000027778">
    <property type="component" value="Unassembled WGS sequence"/>
</dbReference>
<proteinExistence type="predicted"/>
<sequence>MARRTIRQNVESILSRNERARGDDKALLVAYWKEIDGINFNNFEAEFVQKGTMAESIRRQRQLIQEDGRFLPSEEIIEKRKGREFAMRASILHKREAI</sequence>